<evidence type="ECO:0000256" key="4">
    <source>
        <dbReference type="ARBA" id="ARBA00023277"/>
    </source>
</evidence>
<dbReference type="InterPro" id="IPR006710">
    <property type="entry name" value="Glyco_hydro_43"/>
</dbReference>
<evidence type="ECO:0000256" key="2">
    <source>
        <dbReference type="ARBA" id="ARBA00022651"/>
    </source>
</evidence>
<reference evidence="9 10" key="1">
    <citation type="submission" date="2019-10" db="EMBL/GenBank/DDBJ databases">
        <authorList>
            <consortium name="Melissa Lawson"/>
            <person name="O'neill I."/>
        </authorList>
    </citation>
    <scope>NUCLEOTIDE SEQUENCE [LARGE SCALE GENOMIC DNA]</scope>
    <source>
        <strain evidence="9">LH_24</strain>
    </source>
</reference>
<keyword evidence="4" id="KW-0119">Carbohydrate metabolism</keyword>
<feature type="site" description="Important for catalytic activity, responsible for pKa modulation of the active site Glu and correct orientation of both the proton donor and substrate" evidence="7">
    <location>
        <position position="150"/>
    </location>
</feature>
<dbReference type="Gene3D" id="2.115.10.20">
    <property type="entry name" value="Glycosyl hydrolase domain, family 43"/>
    <property type="match status" value="1"/>
</dbReference>
<evidence type="ECO:0000256" key="8">
    <source>
        <dbReference type="RuleBase" id="RU361187"/>
    </source>
</evidence>
<keyword evidence="2" id="KW-0624">Polysaccharide degradation</keyword>
<keyword evidence="3 8" id="KW-0378">Hydrolase</keyword>
<keyword evidence="5 8" id="KW-0326">Glycosidase</keyword>
<name>A0ABD7VSV0_BIFBR</name>
<dbReference type="Pfam" id="PF04616">
    <property type="entry name" value="Glyco_hydro_43"/>
    <property type="match status" value="1"/>
</dbReference>
<evidence type="ECO:0000256" key="5">
    <source>
        <dbReference type="ARBA" id="ARBA00023295"/>
    </source>
</evidence>
<evidence type="ECO:0000256" key="1">
    <source>
        <dbReference type="ARBA" id="ARBA00009865"/>
    </source>
</evidence>
<dbReference type="SUPFAM" id="SSF75005">
    <property type="entry name" value="Arabinanase/levansucrase/invertase"/>
    <property type="match status" value="1"/>
</dbReference>
<dbReference type="PANTHER" id="PTHR43772:SF2">
    <property type="entry name" value="PUTATIVE (AFU_ORTHOLOGUE AFUA_2G04480)-RELATED"/>
    <property type="match status" value="1"/>
</dbReference>
<feature type="active site" description="Proton donor" evidence="6">
    <location>
        <position position="197"/>
    </location>
</feature>
<feature type="active site" description="Proton acceptor" evidence="6">
    <location>
        <position position="38"/>
    </location>
</feature>
<accession>A0ABD7VSV0</accession>
<comment type="similarity">
    <text evidence="1 8">Belongs to the glycosyl hydrolase 43 family.</text>
</comment>
<evidence type="ECO:0000313" key="10">
    <source>
        <dbReference type="Proteomes" id="UP000494173"/>
    </source>
</evidence>
<keyword evidence="2" id="KW-0858">Xylan degradation</keyword>
<organism evidence="9 10">
    <name type="scientific">Bifidobacterium breve</name>
    <dbReference type="NCBI Taxonomy" id="1685"/>
    <lineage>
        <taxon>Bacteria</taxon>
        <taxon>Bacillati</taxon>
        <taxon>Actinomycetota</taxon>
        <taxon>Actinomycetes</taxon>
        <taxon>Bifidobacteriales</taxon>
        <taxon>Bifidobacteriaceae</taxon>
        <taxon>Bifidobacterium</taxon>
    </lineage>
</organism>
<proteinExistence type="inferred from homology"/>
<evidence type="ECO:0000256" key="6">
    <source>
        <dbReference type="PIRSR" id="PIRSR606710-1"/>
    </source>
</evidence>
<dbReference type="GO" id="GO:0045493">
    <property type="term" value="P:xylan catabolic process"/>
    <property type="evidence" value="ECO:0007669"/>
    <property type="project" value="UniProtKB-KW"/>
</dbReference>
<dbReference type="InterPro" id="IPR023296">
    <property type="entry name" value="Glyco_hydro_beta-prop_sf"/>
</dbReference>
<comment type="caution">
    <text evidence="9">The sequence shown here is derived from an EMBL/GenBank/DDBJ whole genome shotgun (WGS) entry which is preliminary data.</text>
</comment>
<dbReference type="InterPro" id="IPR052176">
    <property type="entry name" value="Glycosyl_Hydrlase_43_Enz"/>
</dbReference>
<protein>
    <submittedName>
        <fullName evidence="9">Xylosidase/arabinosidase</fullName>
    </submittedName>
</protein>
<evidence type="ECO:0000256" key="3">
    <source>
        <dbReference type="ARBA" id="ARBA00022801"/>
    </source>
</evidence>
<sequence length="324" mass="36367">MTSVLDSPVVRTAERELLPHRVNDAKLPFNPLHRYCADPNLAIFDGRYFLYCTDDGVDSWGTTAFSVYVSDDLSTWERYPALDLRDVPWWHGEDGAWAPSIVKREDGKYVFLFVAGSQIGAAVADSPYGPFVAEPEPLVHKGAFHCHTIDPGVFVDADGTRWFLFGNGKAWAATFNEDCVSFDESRAIGWVPGDFREAIWIHERNGVYYASWSENDAREDTYCVRYAMARSLEGPWSEPMPLITPDPSRGLYATGHHNIVNIPGTDEWIVAYHRFARDPDGGDNHWAGGDGCHREVVFAPLVHRADGTLELVRPEVGSYIRPLC</sequence>
<gene>
    <name evidence="9" type="primary">xsa</name>
    <name evidence="9" type="ORF">BIFLH24_01543</name>
</gene>
<dbReference type="Proteomes" id="UP000494173">
    <property type="component" value="Unassembled WGS sequence"/>
</dbReference>
<evidence type="ECO:0000256" key="7">
    <source>
        <dbReference type="PIRSR" id="PIRSR606710-2"/>
    </source>
</evidence>
<dbReference type="AlphaFoldDB" id="A0ABD7VSV0"/>
<dbReference type="PANTHER" id="PTHR43772">
    <property type="entry name" value="ENDO-1,4-BETA-XYLANASE"/>
    <property type="match status" value="1"/>
</dbReference>
<dbReference type="GO" id="GO:0004553">
    <property type="term" value="F:hydrolase activity, hydrolyzing O-glycosyl compounds"/>
    <property type="evidence" value="ECO:0007669"/>
    <property type="project" value="UniProtKB-ARBA"/>
</dbReference>
<evidence type="ECO:0000313" key="9">
    <source>
        <dbReference type="EMBL" id="VWQ22885.1"/>
    </source>
</evidence>
<dbReference type="EMBL" id="CABWKB010000016">
    <property type="protein sequence ID" value="VWQ22885.1"/>
    <property type="molecule type" value="Genomic_DNA"/>
</dbReference>
<dbReference type="CDD" id="cd09004">
    <property type="entry name" value="GH43_bXyl-like"/>
    <property type="match status" value="1"/>
</dbReference>
<dbReference type="RefSeq" id="WP_174768133.1">
    <property type="nucleotide sequence ID" value="NZ_CABWJU010000016.1"/>
</dbReference>